<organism evidence="2 3">
    <name type="scientific">Chloropicon roscoffensis</name>
    <dbReference type="NCBI Taxonomy" id="1461544"/>
    <lineage>
        <taxon>Eukaryota</taxon>
        <taxon>Viridiplantae</taxon>
        <taxon>Chlorophyta</taxon>
        <taxon>Chloropicophyceae</taxon>
        <taxon>Chloropicales</taxon>
        <taxon>Chloropicaceae</taxon>
        <taxon>Chloropicon</taxon>
    </lineage>
</organism>
<keyword evidence="3" id="KW-1185">Reference proteome</keyword>
<dbReference type="AlphaFoldDB" id="A0AAX4PBA8"/>
<evidence type="ECO:0000256" key="1">
    <source>
        <dbReference type="SAM" id="MobiDB-lite"/>
    </source>
</evidence>
<dbReference type="Proteomes" id="UP001472866">
    <property type="component" value="Chromosome 07"/>
</dbReference>
<sequence length="139" mass="14884">MWGERSSESEVVSAATPGARLAPDDVGGDDSEDAVPTTTARGLLEAKTEGSMWGIACWGISSQMKYLIEDFVETFSDSRHEQGAEESDSDDGADRAGVDVVPKADLAEALEQGGKLQAVQTECGKFELLELEMIPCELR</sequence>
<proteinExistence type="predicted"/>
<protein>
    <submittedName>
        <fullName evidence="2">Uncharacterized protein</fullName>
    </submittedName>
</protein>
<gene>
    <name evidence="2" type="ORF">HKI87_07g47820</name>
</gene>
<accession>A0AAX4PBA8</accession>
<evidence type="ECO:0000313" key="2">
    <source>
        <dbReference type="EMBL" id="WZN63234.1"/>
    </source>
</evidence>
<feature type="region of interest" description="Disordered" evidence="1">
    <location>
        <begin position="1"/>
        <end position="38"/>
    </location>
</feature>
<dbReference type="EMBL" id="CP151507">
    <property type="protein sequence ID" value="WZN63234.1"/>
    <property type="molecule type" value="Genomic_DNA"/>
</dbReference>
<name>A0AAX4PBA8_9CHLO</name>
<feature type="region of interest" description="Disordered" evidence="1">
    <location>
        <begin position="77"/>
        <end position="97"/>
    </location>
</feature>
<reference evidence="2 3" key="1">
    <citation type="submission" date="2024-03" db="EMBL/GenBank/DDBJ databases">
        <title>Complete genome sequence of the green alga Chloropicon roscoffensis RCC1871.</title>
        <authorList>
            <person name="Lemieux C."/>
            <person name="Pombert J.-F."/>
            <person name="Otis C."/>
            <person name="Turmel M."/>
        </authorList>
    </citation>
    <scope>NUCLEOTIDE SEQUENCE [LARGE SCALE GENOMIC DNA]</scope>
    <source>
        <strain evidence="2 3">RCC1871</strain>
    </source>
</reference>
<evidence type="ECO:0000313" key="3">
    <source>
        <dbReference type="Proteomes" id="UP001472866"/>
    </source>
</evidence>